<dbReference type="Proteomes" id="UP000035680">
    <property type="component" value="Unassembled WGS sequence"/>
</dbReference>
<proteinExistence type="predicted"/>
<evidence type="ECO:0000256" key="1">
    <source>
        <dbReference type="SAM" id="Phobius"/>
    </source>
</evidence>
<reference evidence="3" key="2">
    <citation type="submission" date="2015-08" db="UniProtKB">
        <authorList>
            <consortium name="WormBaseParasite"/>
        </authorList>
    </citation>
    <scope>IDENTIFICATION</scope>
</reference>
<sequence>MLRNEFIDILCLYDNSIILCCIDIVDFFLSINLYFTFCFVFLVILFGIAMGDESDTEDKSKPDLKYFMNKNGIRKRKYSSIEDEDDSLSDDENETSKFRNIEYSTNEGLNVIFTVLSPKPFSEILQEYNIFESKVIYYVHFIKRIKARRICFYTKSQQNFFVTASITASDSPNNEFTNDKIEERTVKNILSHDASTDIEDFYTGFLNIWETARCSNTFHLLTQVETPNRISRDIPKPRPRRGTFFHPIQLRCFQSRRNSTTGRLSIDNGVIIRVV</sequence>
<protein>
    <submittedName>
        <fullName evidence="3">Sporozoite surface protein 3</fullName>
    </submittedName>
</protein>
<keyword evidence="2" id="KW-1185">Reference proteome</keyword>
<evidence type="ECO:0000313" key="3">
    <source>
        <dbReference type="WBParaSite" id="SVE_0703800.1"/>
    </source>
</evidence>
<keyword evidence="1" id="KW-0472">Membrane</keyword>
<evidence type="ECO:0000313" key="2">
    <source>
        <dbReference type="Proteomes" id="UP000035680"/>
    </source>
</evidence>
<reference evidence="2" key="1">
    <citation type="submission" date="2014-07" db="EMBL/GenBank/DDBJ databases">
        <authorList>
            <person name="Martin A.A"/>
            <person name="De Silva N."/>
        </authorList>
    </citation>
    <scope>NUCLEOTIDE SEQUENCE</scope>
</reference>
<keyword evidence="1" id="KW-0812">Transmembrane</keyword>
<dbReference type="AlphaFoldDB" id="A0A0K0FDW1"/>
<feature type="transmembrane region" description="Helical" evidence="1">
    <location>
        <begin position="31"/>
        <end position="51"/>
    </location>
</feature>
<dbReference type="WBParaSite" id="SVE_0703800.1">
    <property type="protein sequence ID" value="SVE_0703800.1"/>
    <property type="gene ID" value="SVE_0703800"/>
</dbReference>
<organism evidence="2 3">
    <name type="scientific">Strongyloides venezuelensis</name>
    <name type="common">Threadworm</name>
    <dbReference type="NCBI Taxonomy" id="75913"/>
    <lineage>
        <taxon>Eukaryota</taxon>
        <taxon>Metazoa</taxon>
        <taxon>Ecdysozoa</taxon>
        <taxon>Nematoda</taxon>
        <taxon>Chromadorea</taxon>
        <taxon>Rhabditida</taxon>
        <taxon>Tylenchina</taxon>
        <taxon>Panagrolaimomorpha</taxon>
        <taxon>Strongyloidoidea</taxon>
        <taxon>Strongyloididae</taxon>
        <taxon>Strongyloides</taxon>
    </lineage>
</organism>
<name>A0A0K0FDW1_STRVS</name>
<accession>A0A0K0FDW1</accession>
<keyword evidence="1" id="KW-1133">Transmembrane helix</keyword>